<evidence type="ECO:0000256" key="1">
    <source>
        <dbReference type="ARBA" id="ARBA00004496"/>
    </source>
</evidence>
<evidence type="ECO:0000256" key="2">
    <source>
        <dbReference type="ARBA" id="ARBA00009745"/>
    </source>
</evidence>
<feature type="compositionally biased region" description="Low complexity" evidence="5">
    <location>
        <begin position="15"/>
        <end position="24"/>
    </location>
</feature>
<keyword evidence="3" id="KW-0963">Cytoplasm</keyword>
<dbReference type="GO" id="GO:0005737">
    <property type="term" value="C:cytoplasm"/>
    <property type="evidence" value="ECO:0007669"/>
    <property type="project" value="UniProtKB-SubCell"/>
</dbReference>
<evidence type="ECO:0000256" key="4">
    <source>
        <dbReference type="PIRNR" id="PIRNR028043"/>
    </source>
</evidence>
<dbReference type="EMBL" id="JAZDWU010000012">
    <property type="protein sequence ID" value="KAK9983630.1"/>
    <property type="molecule type" value="Genomic_DNA"/>
</dbReference>
<evidence type="ECO:0000256" key="3">
    <source>
        <dbReference type="ARBA" id="ARBA00022490"/>
    </source>
</evidence>
<dbReference type="InterPro" id="IPR016024">
    <property type="entry name" value="ARM-type_fold"/>
</dbReference>
<feature type="region of interest" description="Disordered" evidence="5">
    <location>
        <begin position="1"/>
        <end position="48"/>
    </location>
</feature>
<dbReference type="SUPFAM" id="SSF48371">
    <property type="entry name" value="ARM repeat"/>
    <property type="match status" value="1"/>
</dbReference>
<dbReference type="PANTHER" id="PTHR10257">
    <property type="entry name" value="SERINE/THREONINE PROTEIN PHOSPHATASE 2A PP2A REGULATORY SUBUNIT B"/>
    <property type="match status" value="1"/>
</dbReference>
<dbReference type="InterPro" id="IPR011989">
    <property type="entry name" value="ARM-like"/>
</dbReference>
<reference evidence="6 7" key="1">
    <citation type="submission" date="2024-01" db="EMBL/GenBank/DDBJ databases">
        <title>A telomere-to-telomere, gap-free genome of sweet tea (Lithocarpus litseifolius).</title>
        <authorList>
            <person name="Zhou J."/>
        </authorList>
    </citation>
    <scope>NUCLEOTIDE SEQUENCE [LARGE SCALE GENOMIC DNA]</scope>
    <source>
        <strain evidence="6">Zhou-2022a</strain>
        <tissue evidence="6">Leaf</tissue>
    </source>
</reference>
<comment type="function">
    <text evidence="4">The B regulatory subunit might modulate substrate selectivity and catalytic activity, and also might direct the localization of the catalytic enzyme to a particular subcellular compartment.</text>
</comment>
<evidence type="ECO:0000256" key="5">
    <source>
        <dbReference type="SAM" id="MobiDB-lite"/>
    </source>
</evidence>
<comment type="similarity">
    <text evidence="2">Belongs to the phosphatase 2A regulatory subunit B56 family.</text>
</comment>
<dbReference type="AlphaFoldDB" id="A0AAW2BCA2"/>
<name>A0AAW2BCA2_9ROSI</name>
<evidence type="ECO:0000313" key="6">
    <source>
        <dbReference type="EMBL" id="KAK9983630.1"/>
    </source>
</evidence>
<accession>A0AAW2BCA2</accession>
<dbReference type="PIRSF" id="PIRSF028043">
    <property type="entry name" value="PP2A_B56"/>
    <property type="match status" value="1"/>
</dbReference>
<proteinExistence type="inferred from homology"/>
<dbReference type="InterPro" id="IPR002554">
    <property type="entry name" value="PP2A_B56"/>
</dbReference>
<evidence type="ECO:0000313" key="7">
    <source>
        <dbReference type="Proteomes" id="UP001459277"/>
    </source>
</evidence>
<dbReference type="GO" id="GO:0007165">
    <property type="term" value="P:signal transduction"/>
    <property type="evidence" value="ECO:0007669"/>
    <property type="project" value="InterPro"/>
</dbReference>
<dbReference type="GO" id="GO:0000159">
    <property type="term" value="C:protein phosphatase type 2A complex"/>
    <property type="evidence" value="ECO:0007669"/>
    <property type="project" value="UniProtKB-UniRule"/>
</dbReference>
<dbReference type="Gene3D" id="1.25.10.10">
    <property type="entry name" value="Leucine-rich Repeat Variant"/>
    <property type="match status" value="1"/>
</dbReference>
<gene>
    <name evidence="6" type="ORF">SO802_033155</name>
</gene>
<comment type="subcellular location">
    <subcellularLocation>
        <location evidence="1">Cytoplasm</location>
    </subcellularLocation>
</comment>
<protein>
    <recommendedName>
        <fullName evidence="4">Serine/threonine protein phosphatase 2A regulatory subunit</fullName>
    </recommendedName>
</protein>
<dbReference type="Pfam" id="PF01603">
    <property type="entry name" value="B56"/>
    <property type="match status" value="1"/>
</dbReference>
<sequence length="513" mass="57606">MLKQIWSKLPRKSSKSSADSSAESTRYSNSPRATSQSQSNGGGGGGGGKRTAVFPASVVAGIEPLVPFKDVPNSEKMNLFVSKVSLCCVTFDFTDSSKNSVEKDVKRRTLIELVDFVASASGSSGSCSIRFTEPAILALCRMCAANLFRVFPPNYRSNCSGGSGDGGGDSDNNECDGEPMFDPAWPHLNLVYDLLLKFITSSCVDAKVAKKYIDHSFILRLLDLFDSEDPRERDCLKTILHRAYGKFMVHRPFIRKSINNIFYRFVSESERHNGIAELLEVYGSVISGFALPLKEEHKIFLWRVLVPLHKPKSVGVYFHQLSYCVTQFIEKEPKLTSTVIRGLLKFWPVTNSQKEMMFLGEIEEILDAINMVEFQKIMVPLFLRIGCCINSFHFQVAERALFFWNNDNIVNLIAHNRQVILPIVFPAFERNAQSHWNPAVLNLSLNVRKMFMEMDEVLFQSCHAHFEEEEAKLSLAAEKRKEAWERLENAASLQPITGNTAVLVTPLATSITC</sequence>
<keyword evidence="7" id="KW-1185">Reference proteome</keyword>
<dbReference type="GO" id="GO:0019888">
    <property type="term" value="F:protein phosphatase regulator activity"/>
    <property type="evidence" value="ECO:0007669"/>
    <property type="project" value="UniProtKB-UniRule"/>
</dbReference>
<dbReference type="FunFam" id="1.25.10.10:FF:000041">
    <property type="entry name" value="Serine/threonine protein phosphatase 2A regulatory subunit"/>
    <property type="match status" value="1"/>
</dbReference>
<dbReference type="PANTHER" id="PTHR10257:SF59">
    <property type="entry name" value="SERINE_THREONINE PROTEIN PHOSPHATASE 2A 57 KDA REGULATORY SUBUNIT B' KAPPA ISOFORM"/>
    <property type="match status" value="1"/>
</dbReference>
<organism evidence="6 7">
    <name type="scientific">Lithocarpus litseifolius</name>
    <dbReference type="NCBI Taxonomy" id="425828"/>
    <lineage>
        <taxon>Eukaryota</taxon>
        <taxon>Viridiplantae</taxon>
        <taxon>Streptophyta</taxon>
        <taxon>Embryophyta</taxon>
        <taxon>Tracheophyta</taxon>
        <taxon>Spermatophyta</taxon>
        <taxon>Magnoliopsida</taxon>
        <taxon>eudicotyledons</taxon>
        <taxon>Gunneridae</taxon>
        <taxon>Pentapetalae</taxon>
        <taxon>rosids</taxon>
        <taxon>fabids</taxon>
        <taxon>Fagales</taxon>
        <taxon>Fagaceae</taxon>
        <taxon>Lithocarpus</taxon>
    </lineage>
</organism>
<dbReference type="Proteomes" id="UP001459277">
    <property type="component" value="Unassembled WGS sequence"/>
</dbReference>
<comment type="caution">
    <text evidence="6">The sequence shown here is derived from an EMBL/GenBank/DDBJ whole genome shotgun (WGS) entry which is preliminary data.</text>
</comment>
<feature type="compositionally biased region" description="Polar residues" evidence="5">
    <location>
        <begin position="25"/>
        <end position="39"/>
    </location>
</feature>